<organism evidence="1 2">
    <name type="scientific">Pararhodobacter oceanensis</name>
    <dbReference type="NCBI Taxonomy" id="2172121"/>
    <lineage>
        <taxon>Bacteria</taxon>
        <taxon>Pseudomonadati</taxon>
        <taxon>Pseudomonadota</taxon>
        <taxon>Alphaproteobacteria</taxon>
        <taxon>Rhodobacterales</taxon>
        <taxon>Paracoccaceae</taxon>
        <taxon>Pararhodobacter</taxon>
    </lineage>
</organism>
<evidence type="ECO:0000313" key="2">
    <source>
        <dbReference type="Proteomes" id="UP000245911"/>
    </source>
</evidence>
<dbReference type="GO" id="GO:0016301">
    <property type="term" value="F:kinase activity"/>
    <property type="evidence" value="ECO:0007669"/>
    <property type="project" value="UniProtKB-KW"/>
</dbReference>
<protein>
    <submittedName>
        <fullName evidence="1">Histidine kinase</fullName>
    </submittedName>
</protein>
<comment type="caution">
    <text evidence="1">The sequence shown here is derived from an EMBL/GenBank/DDBJ whole genome shotgun (WGS) entry which is preliminary data.</text>
</comment>
<evidence type="ECO:0000313" key="1">
    <source>
        <dbReference type="EMBL" id="PVH28277.1"/>
    </source>
</evidence>
<dbReference type="OrthoDB" id="7874365at2"/>
<keyword evidence="1" id="KW-0418">Kinase</keyword>
<name>A0A2T8HS88_9RHOB</name>
<keyword evidence="1" id="KW-0808">Transferase</keyword>
<sequence length="127" mass="14635">MVDEKRKAEMREYQKQRSAVRRRHGLVTRTLWIWEADNDAFRDAISPYVDRARLIEAILGTAPLPSLEIIEIIKKHNFPYDPADIIYLADLRTQLALDPSASSSALEKARDILSRYDLPITVDDLVQ</sequence>
<dbReference type="RefSeq" id="WP_116559159.1">
    <property type="nucleotide sequence ID" value="NZ_QDKM01000006.1"/>
</dbReference>
<proteinExistence type="predicted"/>
<dbReference type="EMBL" id="QDKM01000006">
    <property type="protein sequence ID" value="PVH28277.1"/>
    <property type="molecule type" value="Genomic_DNA"/>
</dbReference>
<reference evidence="1 2" key="1">
    <citation type="submission" date="2018-04" db="EMBL/GenBank/DDBJ databases">
        <title>Pararhodobacter oceanense sp. nov., isolated from marine intertidal sediment.</title>
        <authorList>
            <person name="Wang X.-L."/>
            <person name="Du Z.-J."/>
        </authorList>
    </citation>
    <scope>NUCLEOTIDE SEQUENCE [LARGE SCALE GENOMIC DNA]</scope>
    <source>
        <strain evidence="1 2">AM505</strain>
    </source>
</reference>
<gene>
    <name evidence="1" type="ORF">DDE20_14135</name>
</gene>
<accession>A0A2T8HS88</accession>
<dbReference type="Proteomes" id="UP000245911">
    <property type="component" value="Unassembled WGS sequence"/>
</dbReference>
<dbReference type="AlphaFoldDB" id="A0A2T8HS88"/>
<keyword evidence="2" id="KW-1185">Reference proteome</keyword>